<dbReference type="CDD" id="cd12215">
    <property type="entry name" value="ChiC_BD"/>
    <property type="match status" value="1"/>
</dbReference>
<evidence type="ECO:0000313" key="2">
    <source>
        <dbReference type="Proteomes" id="UP000636938"/>
    </source>
</evidence>
<sequence>MVEESLNGAWSWLRVPRAGLIVLSIDGHFMKHRKLLACLLAGSIAFTGFAHAASPQQVTYDITESYAAGTVVVYLDKAYKAKWWANPGQSPAEVDTAANA</sequence>
<keyword evidence="2" id="KW-1185">Reference proteome</keyword>
<dbReference type="InterPro" id="IPR036573">
    <property type="entry name" value="CBM_sf_5/12"/>
</dbReference>
<protein>
    <submittedName>
        <fullName evidence="1">Uncharacterized protein</fullName>
    </submittedName>
</protein>
<dbReference type="Proteomes" id="UP000636938">
    <property type="component" value="Unassembled WGS sequence"/>
</dbReference>
<comment type="caution">
    <text evidence="1">The sequence shown here is derived from an EMBL/GenBank/DDBJ whole genome shotgun (WGS) entry which is preliminary data.</text>
</comment>
<evidence type="ECO:0000313" key="1">
    <source>
        <dbReference type="EMBL" id="MBD7954302.1"/>
    </source>
</evidence>
<dbReference type="GO" id="GO:0005975">
    <property type="term" value="P:carbohydrate metabolic process"/>
    <property type="evidence" value="ECO:0007669"/>
    <property type="project" value="InterPro"/>
</dbReference>
<name>A0A8X8FSE1_9GAMM</name>
<proteinExistence type="predicted"/>
<dbReference type="GO" id="GO:0004553">
    <property type="term" value="F:hydrolase activity, hydrolyzing O-glycosyl compounds"/>
    <property type="evidence" value="ECO:0007669"/>
    <property type="project" value="InterPro"/>
</dbReference>
<reference evidence="1 2" key="1">
    <citation type="submission" date="2020-08" db="EMBL/GenBank/DDBJ databases">
        <title>A Genomic Blueprint of the Chicken Gut Microbiome.</title>
        <authorList>
            <person name="Gilroy R."/>
            <person name="Ravi A."/>
            <person name="Getino M."/>
            <person name="Pursley I."/>
            <person name="Horton D.L."/>
            <person name="Alikhan N.-F."/>
            <person name="Baker D."/>
            <person name="Gharbi K."/>
            <person name="Hall N."/>
            <person name="Watson M."/>
            <person name="Adriaenssens E.M."/>
            <person name="Foster-Nyarko E."/>
            <person name="Jarju S."/>
            <person name="Secka A."/>
            <person name="Antonio M."/>
            <person name="Oren A."/>
            <person name="Chaudhuri R."/>
            <person name="La Ragione R.M."/>
            <person name="Hildebrand F."/>
            <person name="Pallen M.J."/>
        </authorList>
    </citation>
    <scope>NUCLEOTIDE SEQUENCE [LARGE SCALE GENOMIC DNA]</scope>
    <source>
        <strain evidence="1 2">Sa5BUN4</strain>
    </source>
</reference>
<dbReference type="GO" id="GO:0030246">
    <property type="term" value="F:carbohydrate binding"/>
    <property type="evidence" value="ECO:0007669"/>
    <property type="project" value="InterPro"/>
</dbReference>
<gene>
    <name evidence="1" type="ORF">H9654_08790</name>
</gene>
<dbReference type="EMBL" id="JACSQS010000007">
    <property type="protein sequence ID" value="MBD7954302.1"/>
    <property type="molecule type" value="Genomic_DNA"/>
</dbReference>
<dbReference type="SUPFAM" id="SSF51055">
    <property type="entry name" value="Carbohydrate binding domain"/>
    <property type="match status" value="1"/>
</dbReference>
<dbReference type="GO" id="GO:0005576">
    <property type="term" value="C:extracellular region"/>
    <property type="evidence" value="ECO:0007669"/>
    <property type="project" value="InterPro"/>
</dbReference>
<organism evidence="1 2">
    <name type="scientific">Stenotrophomonas lacuserhaii</name>
    <dbReference type="NCBI Taxonomy" id="2760084"/>
    <lineage>
        <taxon>Bacteria</taxon>
        <taxon>Pseudomonadati</taxon>
        <taxon>Pseudomonadota</taxon>
        <taxon>Gammaproteobacteria</taxon>
        <taxon>Lysobacterales</taxon>
        <taxon>Lysobacteraceae</taxon>
        <taxon>Stenotrophomonas</taxon>
    </lineage>
</organism>
<dbReference type="RefSeq" id="WP_191770522.1">
    <property type="nucleotide sequence ID" value="NZ_JACSQS010000007.1"/>
</dbReference>
<accession>A0A8X8FSE1</accession>
<dbReference type="Gene3D" id="2.10.10.20">
    <property type="entry name" value="Carbohydrate-binding module superfamily 5/12"/>
    <property type="match status" value="1"/>
</dbReference>
<dbReference type="AlphaFoldDB" id="A0A8X8FSE1"/>